<dbReference type="InterPro" id="IPR027417">
    <property type="entry name" value="P-loop_NTPase"/>
</dbReference>
<dbReference type="Proteomes" id="UP000596742">
    <property type="component" value="Unassembled WGS sequence"/>
</dbReference>
<feature type="domain" description="Sulfotransferase" evidence="2">
    <location>
        <begin position="108"/>
        <end position="237"/>
    </location>
</feature>
<dbReference type="EMBL" id="UYJE01003147">
    <property type="protein sequence ID" value="VDI16959.1"/>
    <property type="molecule type" value="Genomic_DNA"/>
</dbReference>
<dbReference type="OrthoDB" id="5985073at2759"/>
<dbReference type="Gene3D" id="3.40.50.300">
    <property type="entry name" value="P-loop containing nucleotide triphosphate hydrolases"/>
    <property type="match status" value="1"/>
</dbReference>
<evidence type="ECO:0000256" key="1">
    <source>
        <dbReference type="ARBA" id="ARBA00010236"/>
    </source>
</evidence>
<proteinExistence type="inferred from homology"/>
<dbReference type="Pfam" id="PF00685">
    <property type="entry name" value="Sulfotransfer_1"/>
    <property type="match status" value="1"/>
</dbReference>
<protein>
    <recommendedName>
        <fullName evidence="2">Sulfotransferase domain-containing protein</fullName>
    </recommendedName>
</protein>
<dbReference type="PANTHER" id="PTHR45964">
    <property type="entry name" value="WSCD FAMILY MEMBER CG9164"/>
    <property type="match status" value="1"/>
</dbReference>
<reference evidence="3" key="1">
    <citation type="submission" date="2018-11" db="EMBL/GenBank/DDBJ databases">
        <authorList>
            <person name="Alioto T."/>
            <person name="Alioto T."/>
        </authorList>
    </citation>
    <scope>NUCLEOTIDE SEQUENCE</scope>
</reference>
<dbReference type="AlphaFoldDB" id="A0A8B6DCQ9"/>
<dbReference type="PANTHER" id="PTHR45964:SF5">
    <property type="entry name" value="WSCD FAMILY MEMBER CG9164"/>
    <property type="match status" value="1"/>
</dbReference>
<comment type="caution">
    <text evidence="3">The sequence shown here is derived from an EMBL/GenBank/DDBJ whole genome shotgun (WGS) entry which is preliminary data.</text>
</comment>
<organism evidence="3 4">
    <name type="scientific">Mytilus galloprovincialis</name>
    <name type="common">Mediterranean mussel</name>
    <dbReference type="NCBI Taxonomy" id="29158"/>
    <lineage>
        <taxon>Eukaryota</taxon>
        <taxon>Metazoa</taxon>
        <taxon>Spiralia</taxon>
        <taxon>Lophotrochozoa</taxon>
        <taxon>Mollusca</taxon>
        <taxon>Bivalvia</taxon>
        <taxon>Autobranchia</taxon>
        <taxon>Pteriomorphia</taxon>
        <taxon>Mytilida</taxon>
        <taxon>Mytiloidea</taxon>
        <taxon>Mytilidae</taxon>
        <taxon>Mytilinae</taxon>
        <taxon>Mytilus</taxon>
    </lineage>
</organism>
<sequence>MQKLQRYPNPVLLCKVRSPSGTPTQYCYVRHEIPSKNFSHATLKVLCQEVQFSVTRRPLTALASFPGSGNTWARHLIEQSTGIATGSIYCSDTIKKDFIGECSVSSNVAVIKTHVGWANTVRMRYKKSVLLIRNPYDAIIAEFNRVFANKTTSATEQQFTEKFETFALKKIDKWKKFYNSWMKFSGQKYILIYEKMKKDPVSEIGKLLDFLNISKQIRTVPCMQQNMDGRYRRHHSYINFNPKMFYTKILKVKLNAAVEQIEKHYGKLNYSTNIEMLNEK</sequence>
<comment type="similarity">
    <text evidence="1">Belongs to the WSCD family.</text>
</comment>
<dbReference type="GO" id="GO:0008146">
    <property type="term" value="F:sulfotransferase activity"/>
    <property type="evidence" value="ECO:0007669"/>
    <property type="project" value="InterPro"/>
</dbReference>
<keyword evidence="4" id="KW-1185">Reference proteome</keyword>
<dbReference type="SUPFAM" id="SSF52540">
    <property type="entry name" value="P-loop containing nucleoside triphosphate hydrolases"/>
    <property type="match status" value="1"/>
</dbReference>
<dbReference type="InterPro" id="IPR000863">
    <property type="entry name" value="Sulfotransferase_dom"/>
</dbReference>
<accession>A0A8B6DCQ9</accession>
<evidence type="ECO:0000313" key="4">
    <source>
        <dbReference type="Proteomes" id="UP000596742"/>
    </source>
</evidence>
<dbReference type="InterPro" id="IPR051589">
    <property type="entry name" value="Sialate-O-sulfotransferase"/>
</dbReference>
<evidence type="ECO:0000313" key="3">
    <source>
        <dbReference type="EMBL" id="VDI16959.1"/>
    </source>
</evidence>
<dbReference type="EMBL" id="UYJE01003147">
    <property type="protein sequence ID" value="VDI16958.1"/>
    <property type="molecule type" value="Genomic_DNA"/>
</dbReference>
<gene>
    <name evidence="3" type="ORF">MGAL_10B055890</name>
</gene>
<evidence type="ECO:0000259" key="2">
    <source>
        <dbReference type="Pfam" id="PF00685"/>
    </source>
</evidence>
<name>A0A8B6DCQ9_MYTGA</name>